<evidence type="ECO:0000259" key="20">
    <source>
        <dbReference type="PROSITE" id="PS51383"/>
    </source>
</evidence>
<comment type="function">
    <text evidence="18">Catalyzes the epimerization of the S- and R-forms of NAD(P)HX, a damaged form of NAD(P)H that is a result of enzymatic or heat-dependent hydration. This is a prerequisite for the S-specific NAD(P)H-hydrate dehydratase to allow the repair of both epimers of NAD(P)HX.</text>
</comment>
<comment type="caution">
    <text evidence="22">The sequence shown here is derived from an EMBL/GenBank/DDBJ whole genome shotgun (WGS) entry which is preliminary data.</text>
</comment>
<keyword evidence="11 18" id="KW-0413">Isomerase</keyword>
<evidence type="ECO:0000256" key="8">
    <source>
        <dbReference type="ARBA" id="ARBA00022857"/>
    </source>
</evidence>
<dbReference type="GO" id="GO:0005524">
    <property type="term" value="F:ATP binding"/>
    <property type="evidence" value="ECO:0007669"/>
    <property type="project" value="UniProtKB-UniRule"/>
</dbReference>
<dbReference type="PROSITE" id="PS51385">
    <property type="entry name" value="YJEF_N"/>
    <property type="match status" value="1"/>
</dbReference>
<evidence type="ECO:0000259" key="21">
    <source>
        <dbReference type="PROSITE" id="PS51385"/>
    </source>
</evidence>
<dbReference type="Pfam" id="PF01256">
    <property type="entry name" value="Carb_kinase"/>
    <property type="match status" value="1"/>
</dbReference>
<dbReference type="Gene3D" id="3.40.50.10260">
    <property type="entry name" value="YjeF N-terminal domain"/>
    <property type="match status" value="1"/>
</dbReference>
<evidence type="ECO:0000256" key="11">
    <source>
        <dbReference type="ARBA" id="ARBA00023235"/>
    </source>
</evidence>
<dbReference type="PANTHER" id="PTHR12592:SF0">
    <property type="entry name" value="ATP-DEPENDENT (S)-NAD(P)H-HYDRATE DEHYDRATASE"/>
    <property type="match status" value="1"/>
</dbReference>
<evidence type="ECO:0000256" key="15">
    <source>
        <dbReference type="ARBA" id="ARBA00048238"/>
    </source>
</evidence>
<comment type="catalytic activity">
    <reaction evidence="15 17 19">
        <text>(6S)-NADHX + ADP = AMP + phosphate + NADH + H(+)</text>
        <dbReference type="Rhea" id="RHEA:32223"/>
        <dbReference type="ChEBI" id="CHEBI:15378"/>
        <dbReference type="ChEBI" id="CHEBI:43474"/>
        <dbReference type="ChEBI" id="CHEBI:57945"/>
        <dbReference type="ChEBI" id="CHEBI:64074"/>
        <dbReference type="ChEBI" id="CHEBI:456215"/>
        <dbReference type="ChEBI" id="CHEBI:456216"/>
        <dbReference type="EC" id="4.2.1.136"/>
    </reaction>
</comment>
<keyword evidence="5 18" id="KW-0479">Metal-binding</keyword>
<dbReference type="InterPro" id="IPR030677">
    <property type="entry name" value="Nnr"/>
</dbReference>
<dbReference type="InterPro" id="IPR036652">
    <property type="entry name" value="YjeF_N_dom_sf"/>
</dbReference>
<dbReference type="CDD" id="cd01171">
    <property type="entry name" value="YXKO-related"/>
    <property type="match status" value="1"/>
</dbReference>
<evidence type="ECO:0000256" key="1">
    <source>
        <dbReference type="ARBA" id="ARBA00000013"/>
    </source>
</evidence>
<feature type="binding site" evidence="17">
    <location>
        <position position="389"/>
    </location>
    <ligand>
        <name>(6S)-NADPHX</name>
        <dbReference type="ChEBI" id="CHEBI:64076"/>
    </ligand>
</feature>
<evidence type="ECO:0000256" key="12">
    <source>
        <dbReference type="ARBA" id="ARBA00023239"/>
    </source>
</evidence>
<dbReference type="PROSITE" id="PS51383">
    <property type="entry name" value="YJEF_C_3"/>
    <property type="match status" value="1"/>
</dbReference>
<evidence type="ECO:0000313" key="22">
    <source>
        <dbReference type="EMBL" id="HBK52379.1"/>
    </source>
</evidence>
<dbReference type="HAMAP" id="MF_01966">
    <property type="entry name" value="NADHX_epimerase"/>
    <property type="match status" value="1"/>
</dbReference>
<feature type="domain" description="YjeF N-terminal" evidence="21">
    <location>
        <begin position="10"/>
        <end position="222"/>
    </location>
</feature>
<dbReference type="SUPFAM" id="SSF64153">
    <property type="entry name" value="YjeF N-terminal domain-like"/>
    <property type="match status" value="1"/>
</dbReference>
<dbReference type="RefSeq" id="WP_061215255.1">
    <property type="nucleotide sequence ID" value="NZ_DCDX01000075.1"/>
</dbReference>
<evidence type="ECO:0000256" key="17">
    <source>
        <dbReference type="HAMAP-Rule" id="MF_01965"/>
    </source>
</evidence>
<reference evidence="22 23" key="1">
    <citation type="journal article" date="2018" name="Nat. Biotechnol.">
        <title>A standardized bacterial taxonomy based on genome phylogeny substantially revises the tree of life.</title>
        <authorList>
            <person name="Parks D.H."/>
            <person name="Chuvochina M."/>
            <person name="Waite D.W."/>
            <person name="Rinke C."/>
            <person name="Skarshewski A."/>
            <person name="Chaumeil P.A."/>
            <person name="Hugenholtz P."/>
        </authorList>
    </citation>
    <scope>NUCLEOTIDE SEQUENCE [LARGE SCALE GENOMIC DNA]</scope>
    <source>
        <strain evidence="22">UBA10948</strain>
    </source>
</reference>
<feature type="binding site" evidence="17">
    <location>
        <position position="455"/>
    </location>
    <ligand>
        <name>AMP</name>
        <dbReference type="ChEBI" id="CHEBI:456215"/>
    </ligand>
</feature>
<keyword evidence="10 17" id="KW-0520">NAD</keyword>
<evidence type="ECO:0000256" key="19">
    <source>
        <dbReference type="PIRNR" id="PIRNR017184"/>
    </source>
</evidence>
<comment type="subunit">
    <text evidence="17">Homotetramer.</text>
</comment>
<protein>
    <recommendedName>
        <fullName evidence="19">Bifunctional NAD(P)H-hydrate repair enzyme</fullName>
    </recommendedName>
    <alternativeName>
        <fullName evidence="19">Nicotinamide nucleotide repair protein</fullName>
    </alternativeName>
    <domain>
        <recommendedName>
            <fullName evidence="19">ADP-dependent (S)-NAD(P)H-hydrate dehydratase</fullName>
            <ecNumber evidence="19">4.2.1.136</ecNumber>
        </recommendedName>
        <alternativeName>
            <fullName evidence="19">ADP-dependent NAD(P)HX dehydratase</fullName>
        </alternativeName>
    </domain>
    <domain>
        <recommendedName>
            <fullName evidence="19">NAD(P)H-hydrate epimerase</fullName>
            <ecNumber evidence="19">5.1.99.6</ecNumber>
        </recommendedName>
    </domain>
</protein>
<comment type="function">
    <text evidence="17">Catalyzes the dehydration of the S-form of NAD(P)HX at the expense of ADP, which is converted to AMP. Together with NAD(P)HX epimerase, which catalyzes the epimerization of the S- and R-forms, the enzyme allows the repair of both epimers of NAD(P)HX, a damaged form of NAD(P)H that is a result of enzymatic or heat-dependent hydration.</text>
</comment>
<organism evidence="22 23">
    <name type="scientific">Syntrophomonas wolfei</name>
    <dbReference type="NCBI Taxonomy" id="863"/>
    <lineage>
        <taxon>Bacteria</taxon>
        <taxon>Bacillati</taxon>
        <taxon>Bacillota</taxon>
        <taxon>Clostridia</taxon>
        <taxon>Eubacteriales</taxon>
        <taxon>Syntrophomonadaceae</taxon>
        <taxon>Syntrophomonas</taxon>
    </lineage>
</organism>
<dbReference type="NCBIfam" id="TIGR00197">
    <property type="entry name" value="yjeF_nterm"/>
    <property type="match status" value="1"/>
</dbReference>
<comment type="similarity">
    <text evidence="17">Belongs to the NnrD/CARKD family.</text>
</comment>
<keyword evidence="13" id="KW-0511">Multifunctional enzyme</keyword>
<evidence type="ECO:0000256" key="13">
    <source>
        <dbReference type="ARBA" id="ARBA00023268"/>
    </source>
</evidence>
<comment type="similarity">
    <text evidence="4 19">In the C-terminal section; belongs to the NnrD/CARKD family.</text>
</comment>
<keyword evidence="7 17" id="KW-0067">ATP-binding</keyword>
<dbReference type="PANTHER" id="PTHR12592">
    <property type="entry name" value="ATP-DEPENDENT (S)-NAD(P)H-HYDRATE DEHYDRATASE FAMILY MEMBER"/>
    <property type="match status" value="1"/>
</dbReference>
<dbReference type="InterPro" id="IPR029056">
    <property type="entry name" value="Ribokinase-like"/>
</dbReference>
<dbReference type="Proteomes" id="UP000263273">
    <property type="component" value="Unassembled WGS sequence"/>
</dbReference>
<dbReference type="HAMAP" id="MF_01965">
    <property type="entry name" value="NADHX_dehydratase"/>
    <property type="match status" value="1"/>
</dbReference>
<feature type="binding site" evidence="17">
    <location>
        <position position="338"/>
    </location>
    <ligand>
        <name>(6S)-NADPHX</name>
        <dbReference type="ChEBI" id="CHEBI:64076"/>
    </ligand>
</feature>
<keyword evidence="8 17" id="KW-0521">NADP</keyword>
<feature type="binding site" evidence="17">
    <location>
        <position position="267"/>
    </location>
    <ligand>
        <name>(6S)-NADPHX</name>
        <dbReference type="ChEBI" id="CHEBI:64076"/>
    </ligand>
</feature>
<dbReference type="InterPro" id="IPR004443">
    <property type="entry name" value="YjeF_N_dom"/>
</dbReference>
<keyword evidence="12 17" id="KW-0456">Lyase</keyword>
<comment type="similarity">
    <text evidence="18">Belongs to the NnrE/AIBP family.</text>
</comment>
<comment type="cofactor">
    <cofactor evidence="17">
        <name>Mg(2+)</name>
        <dbReference type="ChEBI" id="CHEBI:18420"/>
    </cofactor>
</comment>
<dbReference type="InterPro" id="IPR000631">
    <property type="entry name" value="CARKD"/>
</dbReference>
<evidence type="ECO:0000256" key="16">
    <source>
        <dbReference type="ARBA" id="ARBA00049209"/>
    </source>
</evidence>
<evidence type="ECO:0000256" key="10">
    <source>
        <dbReference type="ARBA" id="ARBA00023027"/>
    </source>
</evidence>
<sequence length="517" mass="54352">MVKILTAREMKAIDSKATSEYGIPSLILMENAGIRTVEVIEDLLESSQSKKVVVLAGKGNNGGDGLVVARHLINAGIHVDVFLLAGSDEMTQDSYTNYQILSRMSRNIFPLQLEEDLDRLMLALLSCDLIVDAIYGIGFQGQMNDFDSQIVRMVNWSKALVVAVDIPSGVEADSGRVHGEAIQASHTVSFALPKIGLLLEPGKDYVGTLSVADISIPAPLLQDKNLKTGLISEAMVKSWLGPRHPESHKGTYGHVLIIGASPGLSGAVIMAAGAALKSGAGLVTAAVPESLLGVVDAGWMEIMSSPLAESKQGTMALEALPLIEGLLGRASACAIGPGMSRFPEASAILHSLLKKAGIPILIDADGLNALAEDLNILKDHQVPVVLTPHPGEMARLTGKNIEEIQSNRVAVARKFAQQWGVTLVLKGNKTLIASAAGEIFLNITGNPGMATAGSGDVLCGLITGLMAQGLRPLDASIAGVYLHGMAGDRAAEIKGQRGLLAGDILNSLPDILQQFER</sequence>
<feature type="domain" description="YjeF C-terminal" evidence="20">
    <location>
        <begin position="232"/>
        <end position="515"/>
    </location>
</feature>
<evidence type="ECO:0000313" key="23">
    <source>
        <dbReference type="Proteomes" id="UP000263273"/>
    </source>
</evidence>
<feature type="binding site" evidence="17">
    <location>
        <begin position="426"/>
        <end position="430"/>
    </location>
    <ligand>
        <name>AMP</name>
        <dbReference type="ChEBI" id="CHEBI:456215"/>
    </ligand>
</feature>
<comment type="similarity">
    <text evidence="3 19">In the N-terminal section; belongs to the NnrE/AIBP family.</text>
</comment>
<feature type="binding site" evidence="18">
    <location>
        <position position="132"/>
    </location>
    <ligand>
        <name>K(+)</name>
        <dbReference type="ChEBI" id="CHEBI:29103"/>
    </ligand>
</feature>
<proteinExistence type="inferred from homology"/>
<comment type="cofactor">
    <cofactor evidence="18 19">
        <name>K(+)</name>
        <dbReference type="ChEBI" id="CHEBI:29103"/>
    </cofactor>
    <text evidence="18 19">Binds 1 potassium ion per subunit.</text>
</comment>
<evidence type="ECO:0000256" key="5">
    <source>
        <dbReference type="ARBA" id="ARBA00022723"/>
    </source>
</evidence>
<evidence type="ECO:0000256" key="14">
    <source>
        <dbReference type="ARBA" id="ARBA00025153"/>
    </source>
</evidence>
<dbReference type="EC" id="5.1.99.6" evidence="19"/>
<dbReference type="Gene3D" id="3.40.1190.20">
    <property type="match status" value="1"/>
</dbReference>
<evidence type="ECO:0000256" key="2">
    <source>
        <dbReference type="ARBA" id="ARBA00000909"/>
    </source>
</evidence>
<gene>
    <name evidence="17" type="primary">nnrD</name>
    <name evidence="18" type="synonym">nnrE</name>
    <name evidence="22" type="ORF">DDZ44_00375</name>
</gene>
<evidence type="ECO:0000256" key="4">
    <source>
        <dbReference type="ARBA" id="ARBA00009524"/>
    </source>
</evidence>
<dbReference type="Pfam" id="PF03853">
    <property type="entry name" value="YjeF_N"/>
    <property type="match status" value="1"/>
</dbReference>
<name>A0A354YT63_9FIRM</name>
<feature type="binding site" evidence="18">
    <location>
        <position position="168"/>
    </location>
    <ligand>
        <name>K(+)</name>
        <dbReference type="ChEBI" id="CHEBI:29103"/>
    </ligand>
</feature>
<dbReference type="GO" id="GO:0046496">
    <property type="term" value="P:nicotinamide nucleotide metabolic process"/>
    <property type="evidence" value="ECO:0007669"/>
    <property type="project" value="UniProtKB-UniRule"/>
</dbReference>
<comment type="catalytic activity">
    <reaction evidence="1 18 19">
        <text>(6R)-NADHX = (6S)-NADHX</text>
        <dbReference type="Rhea" id="RHEA:32215"/>
        <dbReference type="ChEBI" id="CHEBI:64074"/>
        <dbReference type="ChEBI" id="CHEBI:64075"/>
        <dbReference type="EC" id="5.1.99.6"/>
    </reaction>
</comment>
<evidence type="ECO:0000256" key="7">
    <source>
        <dbReference type="ARBA" id="ARBA00022840"/>
    </source>
</evidence>
<dbReference type="GO" id="GO:0110051">
    <property type="term" value="P:metabolite repair"/>
    <property type="evidence" value="ECO:0007669"/>
    <property type="project" value="TreeGrafter"/>
</dbReference>
<dbReference type="GO" id="GO:0046872">
    <property type="term" value="F:metal ion binding"/>
    <property type="evidence" value="ECO:0007669"/>
    <property type="project" value="UniProtKB-UniRule"/>
</dbReference>
<comment type="catalytic activity">
    <reaction evidence="2 18 19">
        <text>(6R)-NADPHX = (6S)-NADPHX</text>
        <dbReference type="Rhea" id="RHEA:32227"/>
        <dbReference type="ChEBI" id="CHEBI:64076"/>
        <dbReference type="ChEBI" id="CHEBI:64077"/>
        <dbReference type="EC" id="5.1.99.6"/>
    </reaction>
</comment>
<dbReference type="EC" id="4.2.1.136" evidence="19"/>
<dbReference type="STRING" id="378794.GCA_001570625_02864"/>
<comment type="caution">
    <text evidence="18">Lacks conserved residue(s) required for the propagation of feature annotation.</text>
</comment>
<evidence type="ECO:0000256" key="9">
    <source>
        <dbReference type="ARBA" id="ARBA00022958"/>
    </source>
</evidence>
<feature type="binding site" evidence="18">
    <location>
        <position position="61"/>
    </location>
    <ligand>
        <name>K(+)</name>
        <dbReference type="ChEBI" id="CHEBI:29103"/>
    </ligand>
</feature>
<dbReference type="NCBIfam" id="TIGR00196">
    <property type="entry name" value="yjeF_cterm"/>
    <property type="match status" value="1"/>
</dbReference>
<comment type="catalytic activity">
    <reaction evidence="16 17 19">
        <text>(6S)-NADPHX + ADP = AMP + phosphate + NADPH + H(+)</text>
        <dbReference type="Rhea" id="RHEA:32235"/>
        <dbReference type="ChEBI" id="CHEBI:15378"/>
        <dbReference type="ChEBI" id="CHEBI:43474"/>
        <dbReference type="ChEBI" id="CHEBI:57783"/>
        <dbReference type="ChEBI" id="CHEBI:64076"/>
        <dbReference type="ChEBI" id="CHEBI:456215"/>
        <dbReference type="ChEBI" id="CHEBI:456216"/>
        <dbReference type="EC" id="4.2.1.136"/>
    </reaction>
</comment>
<dbReference type="SUPFAM" id="SSF53613">
    <property type="entry name" value="Ribokinase-like"/>
    <property type="match status" value="1"/>
</dbReference>
<dbReference type="GO" id="GO:0052855">
    <property type="term" value="F:ADP-dependent NAD(P)H-hydrate dehydratase activity"/>
    <property type="evidence" value="ECO:0007669"/>
    <property type="project" value="UniProtKB-UniRule"/>
</dbReference>
<dbReference type="EMBL" id="DNZF01000010">
    <property type="protein sequence ID" value="HBK52379.1"/>
    <property type="molecule type" value="Genomic_DNA"/>
</dbReference>
<dbReference type="AlphaFoldDB" id="A0A354YT63"/>
<feature type="binding site" evidence="18">
    <location>
        <begin position="136"/>
        <end position="142"/>
    </location>
    <ligand>
        <name>(6S)-NADPHX</name>
        <dbReference type="ChEBI" id="CHEBI:64076"/>
    </ligand>
</feature>
<keyword evidence="9 18" id="KW-0630">Potassium</keyword>
<feature type="binding site" evidence="18">
    <location>
        <begin position="60"/>
        <end position="64"/>
    </location>
    <ligand>
        <name>(6S)-NADPHX</name>
        <dbReference type="ChEBI" id="CHEBI:64076"/>
    </ligand>
</feature>
<dbReference type="GO" id="GO:0052856">
    <property type="term" value="F:NAD(P)HX epimerase activity"/>
    <property type="evidence" value="ECO:0007669"/>
    <property type="project" value="UniProtKB-UniRule"/>
</dbReference>
<evidence type="ECO:0000256" key="3">
    <source>
        <dbReference type="ARBA" id="ARBA00006001"/>
    </source>
</evidence>
<accession>A0A354YT63</accession>
<comment type="function">
    <text evidence="14 19">Bifunctional enzyme that catalyzes the epimerization of the S- and R-forms of NAD(P)HX and the dehydration of the S-form of NAD(P)HX at the expense of ADP, which is converted to AMP. This allows the repair of both epimers of NAD(P)HX, a damaged form of NAD(P)H that is a result of enzymatic or heat-dependent hydration.</text>
</comment>
<feature type="binding site" evidence="17">
    <location>
        <position position="456"/>
    </location>
    <ligand>
        <name>(6S)-NADPHX</name>
        <dbReference type="ChEBI" id="CHEBI:64076"/>
    </ligand>
</feature>
<dbReference type="PIRSF" id="PIRSF017184">
    <property type="entry name" value="Nnr"/>
    <property type="match status" value="1"/>
</dbReference>
<evidence type="ECO:0000256" key="6">
    <source>
        <dbReference type="ARBA" id="ARBA00022741"/>
    </source>
</evidence>
<evidence type="ECO:0000256" key="18">
    <source>
        <dbReference type="HAMAP-Rule" id="MF_01966"/>
    </source>
</evidence>
<keyword evidence="6 17" id="KW-0547">Nucleotide-binding</keyword>
<feature type="binding site" evidence="18">
    <location>
        <position position="165"/>
    </location>
    <ligand>
        <name>(6S)-NADPHX</name>
        <dbReference type="ChEBI" id="CHEBI:64076"/>
    </ligand>
</feature>